<dbReference type="RefSeq" id="WP_193315878.1">
    <property type="nucleotide sequence ID" value="NZ_WFKK01000141.1"/>
</dbReference>
<evidence type="ECO:0000259" key="2">
    <source>
        <dbReference type="Pfam" id="PF13205"/>
    </source>
</evidence>
<dbReference type="Gene3D" id="2.60.40.1220">
    <property type="match status" value="1"/>
</dbReference>
<feature type="domain" description="SbsA Ig-like" evidence="2">
    <location>
        <begin position="10"/>
        <end position="112"/>
    </location>
</feature>
<feature type="non-terminal residue" evidence="3">
    <location>
        <position position="234"/>
    </location>
</feature>
<evidence type="ECO:0000313" key="4">
    <source>
        <dbReference type="Proteomes" id="UP000472839"/>
    </source>
</evidence>
<accession>A0A6L4WMS8</accession>
<dbReference type="Pfam" id="PF13205">
    <property type="entry name" value="Big_5"/>
    <property type="match status" value="1"/>
</dbReference>
<evidence type="ECO:0000313" key="3">
    <source>
        <dbReference type="EMBL" id="KAB7881220.1"/>
    </source>
</evidence>
<dbReference type="InterPro" id="IPR032812">
    <property type="entry name" value="SbsA_Ig"/>
</dbReference>
<keyword evidence="1" id="KW-0732">Signal</keyword>
<dbReference type="Proteomes" id="UP000472839">
    <property type="component" value="Unassembled WGS sequence"/>
</dbReference>
<reference evidence="3 4" key="1">
    <citation type="submission" date="2019-10" db="EMBL/GenBank/DDBJ databases">
        <title>Poseidonibacter ostreae sp. nov., isolated from the gut of the Ostrea denselamellosa.</title>
        <authorList>
            <person name="Choi A."/>
        </authorList>
    </citation>
    <scope>NUCLEOTIDE SEQUENCE [LARGE SCALE GENOMIC DNA]</scope>
    <source>
        <strain evidence="3 4">SJOD-M-33</strain>
    </source>
</reference>
<dbReference type="EMBL" id="WFKK01000141">
    <property type="protein sequence ID" value="KAB7881220.1"/>
    <property type="molecule type" value="Genomic_DNA"/>
</dbReference>
<name>A0A6L4WMS8_9BACT</name>
<dbReference type="InterPro" id="IPR014755">
    <property type="entry name" value="Cu-Rt/internalin_Ig-like"/>
</dbReference>
<organism evidence="3 4">
    <name type="scientific">Poseidonibacter ostreae</name>
    <dbReference type="NCBI Taxonomy" id="2654171"/>
    <lineage>
        <taxon>Bacteria</taxon>
        <taxon>Pseudomonadati</taxon>
        <taxon>Campylobacterota</taxon>
        <taxon>Epsilonproteobacteria</taxon>
        <taxon>Campylobacterales</taxon>
        <taxon>Arcobacteraceae</taxon>
        <taxon>Poseidonibacter</taxon>
    </lineage>
</organism>
<proteinExistence type="predicted"/>
<protein>
    <recommendedName>
        <fullName evidence="2">SbsA Ig-like domain-containing protein</fullName>
    </recommendedName>
</protein>
<evidence type="ECO:0000256" key="1">
    <source>
        <dbReference type="ARBA" id="ARBA00022729"/>
    </source>
</evidence>
<gene>
    <name evidence="3" type="ORF">GBG19_16545</name>
</gene>
<sequence>AAPEVTSKTTGAVAPTANIEIVLDETVVKGSTGNIVIMKKGTGGNPDTVFETISVTDAKVTIGGVDNKTVTINPAGDLVAGESYYVEVQSGALKDSAGNDFAGLSGSSAWTFNAADLSTSVAWSGSSVDATDGYINTSELSNATLSGTVSNPAGATSVAISSIVFKATDGSGDITISSSLPTISGNNWTLTNNSSWTSQLVNGKSYTVEVNLSGTLSGNAVVGSGTASSVAIDT</sequence>
<dbReference type="AlphaFoldDB" id="A0A6L4WMS8"/>
<feature type="non-terminal residue" evidence="3">
    <location>
        <position position="1"/>
    </location>
</feature>
<comment type="caution">
    <text evidence="3">The sequence shown here is derived from an EMBL/GenBank/DDBJ whole genome shotgun (WGS) entry which is preliminary data.</text>
</comment>